<dbReference type="EMBL" id="DF196772">
    <property type="protein sequence ID" value="GAC72190.1"/>
    <property type="molecule type" value="Genomic_DNA"/>
</dbReference>
<dbReference type="PANTHER" id="PTHR22761">
    <property type="entry name" value="CHARGED MULTIVESICULAR BODY PROTEIN"/>
    <property type="match status" value="1"/>
</dbReference>
<organism evidence="2 3">
    <name type="scientific">Pseudozyma antarctica (strain T-34)</name>
    <name type="common">Yeast</name>
    <name type="synonym">Candida antarctica</name>
    <dbReference type="NCBI Taxonomy" id="1151754"/>
    <lineage>
        <taxon>Eukaryota</taxon>
        <taxon>Fungi</taxon>
        <taxon>Dikarya</taxon>
        <taxon>Basidiomycota</taxon>
        <taxon>Ustilaginomycotina</taxon>
        <taxon>Ustilaginomycetes</taxon>
        <taxon>Ustilaginales</taxon>
        <taxon>Ustilaginaceae</taxon>
        <taxon>Moesziomyces</taxon>
    </lineage>
</organism>
<proteinExistence type="predicted"/>
<evidence type="ECO:0000313" key="3">
    <source>
        <dbReference type="Proteomes" id="UP000011976"/>
    </source>
</evidence>
<dbReference type="GO" id="GO:0009898">
    <property type="term" value="C:cytoplasmic side of plasma membrane"/>
    <property type="evidence" value="ECO:0007669"/>
    <property type="project" value="TreeGrafter"/>
</dbReference>
<gene>
    <name evidence="2" type="ORF">PANT_6c00114</name>
</gene>
<dbReference type="Proteomes" id="UP000011976">
    <property type="component" value="Unassembled WGS sequence"/>
</dbReference>
<dbReference type="PANTHER" id="PTHR22761:SF96">
    <property type="entry name" value="BCDNA.GH08385"/>
    <property type="match status" value="1"/>
</dbReference>
<feature type="compositionally biased region" description="Polar residues" evidence="1">
    <location>
        <begin position="517"/>
        <end position="528"/>
    </location>
</feature>
<protein>
    <submittedName>
        <fullName evidence="2">Protein involved in glucose derepression and pre-vacuolar endosome protein sorting</fullName>
    </submittedName>
</protein>
<feature type="region of interest" description="Disordered" evidence="1">
    <location>
        <begin position="469"/>
        <end position="536"/>
    </location>
</feature>
<dbReference type="GO" id="GO:0005771">
    <property type="term" value="C:multivesicular body"/>
    <property type="evidence" value="ECO:0007669"/>
    <property type="project" value="TreeGrafter"/>
</dbReference>
<sequence>MAPDATSASTSSSAPGLAKYISKHASFRDPRSHASPLPALYADLSRQRKSNPAGYRASIEWWKDTLLDVTWQGVQLDRDPPALDPSSLDSLDEDVPSASSSAPLPDRTVFRLDESTKARWTVEGVGRPLGLGSVIAELERAHTVTPLSKFLHSSTPLHGPAKPASGLRGYLPTPGGVASALLVTPARWAASSVLGMVTGSAADDDYSEDERLFRDKRGDWVVYELVHRIASAFLLHHFEHDATLSPISALMTAAEFRQRLARVCASQFGFHPSERDVQLVLTHLSRDCGGVLTTSGGIIKLAGSEAEVAERISEEDRGVVAVKETVRKVELQITSLEAQMGRRTVQAKEALRKGNKAQAASYVRSRRALDEVLTKRMGARETMTRVLIGIEQAKSDVEIVRAYQTSNEVMHNLLAKPELNIDSVDRTVEALEQSLASQREVDDAIRATAASDVDEDEIQQELQQLLDEKNAQSKAEAPPKEDAQVTQEPQLAAKPQDTTDDDLIARFNQLRLPPTTDPAQFTPTTPTQDRSEPISQ</sequence>
<feature type="region of interest" description="Disordered" evidence="1">
    <location>
        <begin position="78"/>
        <end position="103"/>
    </location>
</feature>
<dbReference type="GO" id="GO:0032511">
    <property type="term" value="P:late endosome to vacuole transport via multivesicular body sorting pathway"/>
    <property type="evidence" value="ECO:0007669"/>
    <property type="project" value="TreeGrafter"/>
</dbReference>
<dbReference type="Pfam" id="PF03357">
    <property type="entry name" value="Snf7"/>
    <property type="match status" value="1"/>
</dbReference>
<dbReference type="AlphaFoldDB" id="M9LYJ6"/>
<evidence type="ECO:0000313" key="2">
    <source>
        <dbReference type="EMBL" id="GAC72190.1"/>
    </source>
</evidence>
<dbReference type="InterPro" id="IPR005024">
    <property type="entry name" value="Snf7_fam"/>
</dbReference>
<dbReference type="GO" id="GO:0006900">
    <property type="term" value="P:vesicle budding from membrane"/>
    <property type="evidence" value="ECO:0007669"/>
    <property type="project" value="TreeGrafter"/>
</dbReference>
<reference evidence="3" key="1">
    <citation type="journal article" date="2013" name="Genome Announc.">
        <title>Genome sequence of the basidiomycetous yeast Pseudozyma antarctica T-34, a producer of the glycolipid biosurfactants mannosylerythritol lipids.</title>
        <authorList>
            <person name="Morita T."/>
            <person name="Koike H."/>
            <person name="Koyama Y."/>
            <person name="Hagiwara H."/>
            <person name="Ito E."/>
            <person name="Fukuoka T."/>
            <person name="Imura T."/>
            <person name="Machida M."/>
            <person name="Kitamoto D."/>
        </authorList>
    </citation>
    <scope>NUCLEOTIDE SEQUENCE [LARGE SCALE GENOMIC DNA]</scope>
    <source>
        <strain evidence="3">T-34</strain>
    </source>
</reference>
<dbReference type="Gene3D" id="6.10.140.1230">
    <property type="match status" value="1"/>
</dbReference>
<dbReference type="GO" id="GO:0000815">
    <property type="term" value="C:ESCRT III complex"/>
    <property type="evidence" value="ECO:0007669"/>
    <property type="project" value="TreeGrafter"/>
</dbReference>
<dbReference type="OrthoDB" id="10250120at2759"/>
<accession>M9LYJ6</accession>
<feature type="compositionally biased region" description="Basic and acidic residues" evidence="1">
    <location>
        <begin position="469"/>
        <end position="483"/>
    </location>
</feature>
<name>M9LYJ6_PSEA3</name>
<dbReference type="STRING" id="1151754.M9LYJ6"/>
<evidence type="ECO:0000256" key="1">
    <source>
        <dbReference type="SAM" id="MobiDB-lite"/>
    </source>
</evidence>